<keyword evidence="3" id="KW-1185">Reference proteome</keyword>
<name>A0A5C8P0K3_9BACI</name>
<dbReference type="EMBL" id="VDUW01000002">
    <property type="protein sequence ID" value="TXL66776.1"/>
    <property type="molecule type" value="Genomic_DNA"/>
</dbReference>
<dbReference type="PANTHER" id="PTHR36836">
    <property type="entry name" value="COLANIC ACID BIOSYNTHESIS PROTEIN WCAK"/>
    <property type="match status" value="1"/>
</dbReference>
<reference evidence="2 3" key="1">
    <citation type="submission" date="2019-06" db="EMBL/GenBank/DDBJ databases">
        <title>Cerasibacillus sp. nov., isolated from maize field.</title>
        <authorList>
            <person name="Lin S.-Y."/>
            <person name="Tsai C.-F."/>
            <person name="Young C.-C."/>
        </authorList>
    </citation>
    <scope>NUCLEOTIDE SEQUENCE [LARGE SCALE GENOMIC DNA]</scope>
    <source>
        <strain evidence="2 3">CC-CFT480</strain>
    </source>
</reference>
<proteinExistence type="predicted"/>
<dbReference type="RefSeq" id="WP_147666176.1">
    <property type="nucleotide sequence ID" value="NZ_VDUW01000002.1"/>
</dbReference>
<sequence>MKISFVSRYGSKNIGDELIVRELENILLDFTEDIDRYSFNLVNYKSLESSFDNNIKNNIVGNNNTKQSFYKKYLRKSTLIAIVRDFVNKRRAKKNVNLAIYKQKLKQSQVLIVGGGNAIFDTEKHSSSYYYFDLIIKEAIKLKIPIYVLNVGIGPFQTSRQHKNTIKVLEKANYITVRDKYSYDLLKVINKDKRKLYKTVDPVLFLSDKKSNRVDMPKHLGITVMDLRLADFSEVQYRGYIDSLKSLISYFIENSDYKISVFCTELKDINALMDLEKQLEGYKKKKNLYFKEKTSLDDVLNVYYDIDLLIGTRMHSTIIAFSQGIPFIGINWQQKVKGFFEMVNYEQNLLGIYDFIKNYRSAINKVNEVATNYKFERNYILKKKEQLSPKYEINKKILKEILKDKTIQS</sequence>
<dbReference type="Proteomes" id="UP000321574">
    <property type="component" value="Unassembled WGS sequence"/>
</dbReference>
<evidence type="ECO:0000313" key="2">
    <source>
        <dbReference type="EMBL" id="TXL66776.1"/>
    </source>
</evidence>
<dbReference type="AlphaFoldDB" id="A0A5C8P0K3"/>
<organism evidence="2 3">
    <name type="scientific">Cerasibacillus terrae</name>
    <dbReference type="NCBI Taxonomy" id="2498845"/>
    <lineage>
        <taxon>Bacteria</taxon>
        <taxon>Bacillati</taxon>
        <taxon>Bacillota</taxon>
        <taxon>Bacilli</taxon>
        <taxon>Bacillales</taxon>
        <taxon>Bacillaceae</taxon>
        <taxon>Cerasibacillus</taxon>
    </lineage>
</organism>
<evidence type="ECO:0000259" key="1">
    <source>
        <dbReference type="Pfam" id="PF04230"/>
    </source>
</evidence>
<dbReference type="InterPro" id="IPR007345">
    <property type="entry name" value="Polysacch_pyruvyl_Trfase"/>
</dbReference>
<dbReference type="Pfam" id="PF04230">
    <property type="entry name" value="PS_pyruv_trans"/>
    <property type="match status" value="1"/>
</dbReference>
<gene>
    <name evidence="2" type="ORF">FHP05_05185</name>
</gene>
<dbReference type="PANTHER" id="PTHR36836:SF1">
    <property type="entry name" value="COLANIC ACID BIOSYNTHESIS PROTEIN WCAK"/>
    <property type="match status" value="1"/>
</dbReference>
<accession>A0A5C8P0K3</accession>
<dbReference type="OrthoDB" id="3199616at2"/>
<comment type="caution">
    <text evidence="2">The sequence shown here is derived from an EMBL/GenBank/DDBJ whole genome shotgun (WGS) entry which is preliminary data.</text>
</comment>
<protein>
    <recommendedName>
        <fullName evidence="1">Polysaccharide pyruvyl transferase domain-containing protein</fullName>
    </recommendedName>
</protein>
<feature type="domain" description="Polysaccharide pyruvyl transferase" evidence="1">
    <location>
        <begin position="13"/>
        <end position="333"/>
    </location>
</feature>
<evidence type="ECO:0000313" key="3">
    <source>
        <dbReference type="Proteomes" id="UP000321574"/>
    </source>
</evidence>